<protein>
    <recommendedName>
        <fullName evidence="7">NYN domain-containing protein</fullName>
    </recommendedName>
</protein>
<dbReference type="Pfam" id="PF01936">
    <property type="entry name" value="NYN"/>
    <property type="match status" value="1"/>
</dbReference>
<evidence type="ECO:0000313" key="6">
    <source>
        <dbReference type="Proteomes" id="UP000091857"/>
    </source>
</evidence>
<dbReference type="Pfam" id="PF24620">
    <property type="entry name" value="DUF7625"/>
    <property type="match status" value="1"/>
</dbReference>
<feature type="domain" description="DUF7625" evidence="4">
    <location>
        <begin position="439"/>
        <end position="532"/>
    </location>
</feature>
<dbReference type="PANTHER" id="PTHR14379:SF7">
    <property type="entry name" value="ENDONUCLEASE OR GLYCOSYL HYDROLASE-RELATED"/>
    <property type="match status" value="1"/>
</dbReference>
<evidence type="ECO:0000256" key="1">
    <source>
        <dbReference type="SAM" id="MobiDB-lite"/>
    </source>
</evidence>
<feature type="domain" description="NYN" evidence="2">
    <location>
        <begin position="14"/>
        <end position="150"/>
    </location>
</feature>
<dbReference type="PANTHER" id="PTHR14379">
    <property type="entry name" value="LIMKAIN B LKAP"/>
    <property type="match status" value="1"/>
</dbReference>
<accession>A0A2C9VDD3</accession>
<dbReference type="GO" id="GO:0005777">
    <property type="term" value="C:peroxisome"/>
    <property type="evidence" value="ECO:0007669"/>
    <property type="project" value="InterPro"/>
</dbReference>
<feature type="domain" description="OST-HTH associated" evidence="3">
    <location>
        <begin position="558"/>
        <end position="624"/>
    </location>
</feature>
<dbReference type="OMA" id="HISIRYP"/>
<feature type="region of interest" description="Disordered" evidence="1">
    <location>
        <begin position="332"/>
        <end position="416"/>
    </location>
</feature>
<evidence type="ECO:0000259" key="3">
    <source>
        <dbReference type="Pfam" id="PF14418"/>
    </source>
</evidence>
<feature type="compositionally biased region" description="Polar residues" evidence="1">
    <location>
        <begin position="332"/>
        <end position="344"/>
    </location>
</feature>
<sequence length="637" mass="69784">MGDGRAEAQYVTAKTSVWWDIENCQVPRECDPHAIAQNISSALVKMNYCGPVSISAYGDTNRINSAVQQALSSTGIALNHVPAGVKDASDKKILVDMLFWAVDNPAPTNYLLISGDRDFSNALHQLRMRRYNILLAQPQRASAPLVAAARSVWLWKSLLAGGPPLSDGELQQVGNTSFSSSLGTLQIPVSDAIHIKQPVDTYPENSNMGNQRTPYITKQKGKTTWRNSNHTNGSRISNVPFRSPDDQHNSNSFQPVISVPKGPLNIPSPDFVPGNPNFTWNELTHIHGNHQNHYPQPLRPNVAAMQLNFTAGSLYPPNIDAHPLPLIPTRPSGTTFTSVPNTNVPDIGNLNISTSSTSSHNPPTVQRRSGEQKHDPKKKAPKSLNSNNPQNGFMPQNIASGYHERPNRYPGFPEYPLSSSSATATTAIDVASDNVKLGTPGCLKAPTYVQGLIGVILLALNTLKSEKLIPTEANIADCIRYGDPKLRNTDIKKALESAVEQQMVVKQNLGVVQLYVGKNEKLWKCVNPIGGNPNSYPKATWDEIQKYLASPTGQSAILSSQCRYEAATILKSMCLKELALGNILQILNMVIAIKKWIVHHPSGWQPLTITLAETNTDLESDNKEKEWYSSSESDSWC</sequence>
<evidence type="ECO:0000259" key="4">
    <source>
        <dbReference type="Pfam" id="PF24620"/>
    </source>
</evidence>
<name>A0A2C9VDD3_MANES</name>
<dbReference type="Gramene" id="Manes.09G180700.1.v8.1">
    <property type="protein sequence ID" value="Manes.09G180700.1.v8.1.CDS"/>
    <property type="gene ID" value="Manes.09G180700.v8.1"/>
</dbReference>
<evidence type="ECO:0008006" key="7">
    <source>
        <dbReference type="Google" id="ProtNLM"/>
    </source>
</evidence>
<dbReference type="AlphaFoldDB" id="A0A2C9VDD3"/>
<dbReference type="OrthoDB" id="549353at2759"/>
<comment type="caution">
    <text evidence="5">The sequence shown here is derived from an EMBL/GenBank/DDBJ whole genome shotgun (WGS) entry which is preliminary data.</text>
</comment>
<dbReference type="InterPro" id="IPR056042">
    <property type="entry name" value="DUF7625"/>
</dbReference>
<evidence type="ECO:0000313" key="5">
    <source>
        <dbReference type="EMBL" id="OAY42449.1"/>
    </source>
</evidence>
<dbReference type="Proteomes" id="UP000091857">
    <property type="component" value="Chromosome 9"/>
</dbReference>
<reference evidence="6" key="1">
    <citation type="journal article" date="2016" name="Nat. Biotechnol.">
        <title>Sequencing wild and cultivated cassava and related species reveals extensive interspecific hybridization and genetic diversity.</title>
        <authorList>
            <person name="Bredeson J.V."/>
            <person name="Lyons J.B."/>
            <person name="Prochnik S.E."/>
            <person name="Wu G.A."/>
            <person name="Ha C.M."/>
            <person name="Edsinger-Gonzales E."/>
            <person name="Grimwood J."/>
            <person name="Schmutz J."/>
            <person name="Rabbi I.Y."/>
            <person name="Egesi C."/>
            <person name="Nauluvula P."/>
            <person name="Lebot V."/>
            <person name="Ndunguru J."/>
            <person name="Mkamilo G."/>
            <person name="Bart R.S."/>
            <person name="Setter T.L."/>
            <person name="Gleadow R.M."/>
            <person name="Kulakow P."/>
            <person name="Ferguson M.E."/>
            <person name="Rounsley S."/>
            <person name="Rokhsar D.S."/>
        </authorList>
    </citation>
    <scope>NUCLEOTIDE SEQUENCE [LARGE SCALE GENOMIC DNA]</scope>
    <source>
        <strain evidence="6">cv. AM560-2</strain>
    </source>
</reference>
<dbReference type="Gene3D" id="3.40.50.1010">
    <property type="entry name" value="5'-nuclease"/>
    <property type="match status" value="1"/>
</dbReference>
<organism evidence="5 6">
    <name type="scientific">Manihot esculenta</name>
    <name type="common">Cassava</name>
    <name type="synonym">Jatropha manihot</name>
    <dbReference type="NCBI Taxonomy" id="3983"/>
    <lineage>
        <taxon>Eukaryota</taxon>
        <taxon>Viridiplantae</taxon>
        <taxon>Streptophyta</taxon>
        <taxon>Embryophyta</taxon>
        <taxon>Tracheophyta</taxon>
        <taxon>Spermatophyta</taxon>
        <taxon>Magnoliopsida</taxon>
        <taxon>eudicotyledons</taxon>
        <taxon>Gunneridae</taxon>
        <taxon>Pentapetalae</taxon>
        <taxon>rosids</taxon>
        <taxon>fabids</taxon>
        <taxon>Malpighiales</taxon>
        <taxon>Euphorbiaceae</taxon>
        <taxon>Crotonoideae</taxon>
        <taxon>Manihoteae</taxon>
        <taxon>Manihot</taxon>
    </lineage>
</organism>
<dbReference type="GO" id="GO:0010468">
    <property type="term" value="P:regulation of gene expression"/>
    <property type="evidence" value="ECO:0007669"/>
    <property type="project" value="InterPro"/>
</dbReference>
<feature type="compositionally biased region" description="Polar residues" evidence="1">
    <location>
        <begin position="383"/>
        <end position="399"/>
    </location>
</feature>
<gene>
    <name evidence="5" type="ORF">MANES_09G180700v8</name>
</gene>
<dbReference type="InterPro" id="IPR021139">
    <property type="entry name" value="NYN"/>
</dbReference>
<dbReference type="InterPro" id="IPR024768">
    <property type="entry name" value="Marf1"/>
</dbReference>
<evidence type="ECO:0000259" key="2">
    <source>
        <dbReference type="Pfam" id="PF01936"/>
    </source>
</evidence>
<dbReference type="Pfam" id="PF14418">
    <property type="entry name" value="OHA"/>
    <property type="match status" value="1"/>
</dbReference>
<dbReference type="CDD" id="cd10910">
    <property type="entry name" value="PIN_limkain_b1_N_like"/>
    <property type="match status" value="1"/>
</dbReference>
<dbReference type="EMBL" id="CM004395">
    <property type="protein sequence ID" value="OAY42449.1"/>
    <property type="molecule type" value="Genomic_DNA"/>
</dbReference>
<dbReference type="GO" id="GO:0004540">
    <property type="term" value="F:RNA nuclease activity"/>
    <property type="evidence" value="ECO:0007669"/>
    <property type="project" value="InterPro"/>
</dbReference>
<proteinExistence type="predicted"/>
<dbReference type="InterPro" id="IPR025677">
    <property type="entry name" value="OST-HTH-assoc_dom"/>
</dbReference>
<dbReference type="STRING" id="3983.A0A2C9VDD3"/>
<keyword evidence="6" id="KW-1185">Reference proteome</keyword>